<dbReference type="SUPFAM" id="SSF52255">
    <property type="entry name" value="N5-CAIR mutase (phosphoribosylaminoimidazole carboxylase, PurE)"/>
    <property type="match status" value="1"/>
</dbReference>
<evidence type="ECO:0000313" key="3">
    <source>
        <dbReference type="Proteomes" id="UP000503447"/>
    </source>
</evidence>
<sequence>MLLWTSGQGRACTFARRVMTSDELRELLDGVRAGAVGVSEAAVRLGRASVAELSFATLDLDRRQRCGFPEVVFAEGKTVEWLEGAVRRLVEAGQDCYATRVSAEQSAHLAAHFPLAELDRLARTFWLPQPTERPAPVGRVVVVTAGTSDLPVAQEALVTARVMGAAVDLVVDVGVAGLHRILRQRERLTTADVVIVVAGMDGALPSVVGGLVDCPVIACPTSIGYGAAFGGVAALLTMLNSCSAGVCVVNIDAGFKAGYVAARFVKRLQTPSARG</sequence>
<proteinExistence type="predicted"/>
<name>A0A6M5YG78_9BACT</name>
<dbReference type="EMBL" id="CP053452">
    <property type="protein sequence ID" value="QJW92998.1"/>
    <property type="molecule type" value="Genomic_DNA"/>
</dbReference>
<dbReference type="Pfam" id="PF00731">
    <property type="entry name" value="AIRC"/>
    <property type="match status" value="1"/>
</dbReference>
<dbReference type="AlphaFoldDB" id="A0A6M5YG78"/>
<dbReference type="GO" id="GO:0016787">
    <property type="term" value="F:hydrolase activity"/>
    <property type="evidence" value="ECO:0007669"/>
    <property type="project" value="InterPro"/>
</dbReference>
<dbReference type="Proteomes" id="UP000503447">
    <property type="component" value="Chromosome"/>
</dbReference>
<dbReference type="Gene3D" id="3.40.50.1970">
    <property type="match status" value="1"/>
</dbReference>
<dbReference type="KEGG" id="ftj:FTUN_0498"/>
<dbReference type="GO" id="GO:0006189">
    <property type="term" value="P:'de novo' IMP biosynthetic process"/>
    <property type="evidence" value="ECO:0007669"/>
    <property type="project" value="InterPro"/>
</dbReference>
<evidence type="ECO:0000259" key="1">
    <source>
        <dbReference type="SMART" id="SM01001"/>
    </source>
</evidence>
<evidence type="ECO:0000313" key="2">
    <source>
        <dbReference type="EMBL" id="QJW92998.1"/>
    </source>
</evidence>
<keyword evidence="3" id="KW-1185">Reference proteome</keyword>
<dbReference type="InterPro" id="IPR000031">
    <property type="entry name" value="PurE_dom"/>
</dbReference>
<organism evidence="2 3">
    <name type="scientific">Frigoriglobus tundricola</name>
    <dbReference type="NCBI Taxonomy" id="2774151"/>
    <lineage>
        <taxon>Bacteria</taxon>
        <taxon>Pseudomonadati</taxon>
        <taxon>Planctomycetota</taxon>
        <taxon>Planctomycetia</taxon>
        <taxon>Gemmatales</taxon>
        <taxon>Gemmataceae</taxon>
        <taxon>Frigoriglobus</taxon>
    </lineage>
</organism>
<dbReference type="PANTHER" id="PTHR43064:SF1">
    <property type="entry name" value="SLL1489 PROTEIN"/>
    <property type="match status" value="1"/>
</dbReference>
<gene>
    <name evidence="2" type="ORF">FTUN_0498</name>
</gene>
<dbReference type="PANTHER" id="PTHR43064">
    <property type="entry name" value="PHOSPHORIBOSYLAMINOIMIDAZOLE CARBOXYLASE-RELATED"/>
    <property type="match status" value="1"/>
</dbReference>
<feature type="domain" description="PurE" evidence="1">
    <location>
        <begin position="138"/>
        <end position="270"/>
    </location>
</feature>
<protein>
    <submittedName>
        <fullName evidence="2">Circadian phase modifier</fullName>
    </submittedName>
</protein>
<reference evidence="3" key="1">
    <citation type="submission" date="2020-05" db="EMBL/GenBank/DDBJ databases">
        <title>Frigoriglobus tundricola gen. nov., sp. nov., a psychrotolerant cellulolytic planctomycete of the family Gemmataceae with two divergent copies of 16S rRNA gene.</title>
        <authorList>
            <person name="Kulichevskaya I.S."/>
            <person name="Ivanova A.A."/>
            <person name="Naumoff D.G."/>
            <person name="Beletsky A.V."/>
            <person name="Rijpstra W.I.C."/>
            <person name="Sinninghe Damste J.S."/>
            <person name="Mardanov A.V."/>
            <person name="Ravin N.V."/>
            <person name="Dedysh S.N."/>
        </authorList>
    </citation>
    <scope>NUCLEOTIDE SEQUENCE [LARGE SCALE GENOMIC DNA]</scope>
    <source>
        <strain evidence="3">PL17</strain>
    </source>
</reference>
<dbReference type="NCBIfam" id="NF033503">
    <property type="entry name" value="LarB"/>
    <property type="match status" value="1"/>
</dbReference>
<dbReference type="SMART" id="SM01001">
    <property type="entry name" value="AIRC"/>
    <property type="match status" value="1"/>
</dbReference>
<dbReference type="InterPro" id="IPR039476">
    <property type="entry name" value="P2CMN_synthase_LarB"/>
</dbReference>
<accession>A0A6M5YG78</accession>